<comment type="similarity">
    <text evidence="1 2">Belongs to the RTX toxin acyltransferase family.</text>
</comment>
<evidence type="ECO:0000313" key="3">
    <source>
        <dbReference type="EMBL" id="MFC5359252.1"/>
    </source>
</evidence>
<organism evidence="3 4">
    <name type="scientific">Azospirillum himalayense</name>
    <dbReference type="NCBI Taxonomy" id="654847"/>
    <lineage>
        <taxon>Bacteria</taxon>
        <taxon>Pseudomonadati</taxon>
        <taxon>Pseudomonadota</taxon>
        <taxon>Alphaproteobacteria</taxon>
        <taxon>Rhodospirillales</taxon>
        <taxon>Azospirillaceae</taxon>
        <taxon>Azospirillum</taxon>
    </lineage>
</organism>
<reference evidence="4" key="1">
    <citation type="journal article" date="2019" name="Int. J. Syst. Evol. Microbiol.">
        <title>The Global Catalogue of Microorganisms (GCM) 10K type strain sequencing project: providing services to taxonomists for standard genome sequencing and annotation.</title>
        <authorList>
            <consortium name="The Broad Institute Genomics Platform"/>
            <consortium name="The Broad Institute Genome Sequencing Center for Infectious Disease"/>
            <person name="Wu L."/>
            <person name="Ma J."/>
        </authorList>
    </citation>
    <scope>NUCLEOTIDE SEQUENCE [LARGE SCALE GENOMIC DNA]</scope>
    <source>
        <strain evidence="4">CCUG 58760</strain>
    </source>
</reference>
<dbReference type="InterPro" id="IPR003996">
    <property type="entry name" value="RTX_toxin-activating_protC_bac"/>
</dbReference>
<dbReference type="Pfam" id="PF02794">
    <property type="entry name" value="HlyC"/>
    <property type="match status" value="1"/>
</dbReference>
<comment type="function">
    <text evidence="2">Involved in fatty acylation of protoxin at internal lysine residues, thereby converting it to the active toxin.</text>
</comment>
<proteinExistence type="inferred from homology"/>
<dbReference type="RefSeq" id="WP_376999128.1">
    <property type="nucleotide sequence ID" value="NZ_JBHSLC010000111.1"/>
</dbReference>
<comment type="subcellular location">
    <subcellularLocation>
        <location evidence="2">Cytoplasm</location>
    </subcellularLocation>
</comment>
<keyword evidence="4" id="KW-1185">Reference proteome</keyword>
<name>A0ABW0GGJ6_9PROT</name>
<evidence type="ECO:0000256" key="2">
    <source>
        <dbReference type="RuleBase" id="RU368102"/>
    </source>
</evidence>
<keyword evidence="2" id="KW-0012">Acyltransferase</keyword>
<sequence>MSVSETCRNEWFRQSSEMMGHAVHCMLGNKNYSLFSIVTLRAWTEHAIAQRQMKVFFDKFGGPIGYLTWAWLTDDVAERMMTDKRFLLHATEWSEGNNLWIMDFCCLPGNARRIVRHIRTTMFSDCGTVNWLRQGRRKDGGSNRLWLDRTQGTLGRQPLPMPQ</sequence>
<keyword evidence="2" id="KW-0808">Transferase</keyword>
<dbReference type="Proteomes" id="UP001596166">
    <property type="component" value="Unassembled WGS sequence"/>
</dbReference>
<gene>
    <name evidence="3" type="ORF">ACFPMG_30075</name>
</gene>
<evidence type="ECO:0000256" key="1">
    <source>
        <dbReference type="ARBA" id="ARBA00005686"/>
    </source>
</evidence>
<keyword evidence="2" id="KW-0963">Cytoplasm</keyword>
<comment type="caution">
    <text evidence="3">The sequence shown here is derived from an EMBL/GenBank/DDBJ whole genome shotgun (WGS) entry which is preliminary data.</text>
</comment>
<protein>
    <recommendedName>
        <fullName evidence="2">RTX toxin-activating lysine-acyltransferase</fullName>
        <ecNumber evidence="2">2.3.1.-</ecNumber>
    </recommendedName>
</protein>
<evidence type="ECO:0000313" key="4">
    <source>
        <dbReference type="Proteomes" id="UP001596166"/>
    </source>
</evidence>
<keyword evidence="2" id="KW-0204">Cytolysis</keyword>
<dbReference type="EC" id="2.3.1.-" evidence="2"/>
<accession>A0ABW0GGJ6</accession>
<dbReference type="EMBL" id="JBHSLC010000111">
    <property type="protein sequence ID" value="MFC5359252.1"/>
    <property type="molecule type" value="Genomic_DNA"/>
</dbReference>